<dbReference type="Gene3D" id="1.20.58.760">
    <property type="entry name" value="Peptidase M41"/>
    <property type="match status" value="1"/>
</dbReference>
<comment type="caution">
    <text evidence="5">The sequence shown here is derived from an EMBL/GenBank/DDBJ whole genome shotgun (WGS) entry which is preliminary data.</text>
</comment>
<protein>
    <submittedName>
        <fullName evidence="5">AAA family ATPase</fullName>
    </submittedName>
</protein>
<dbReference type="Pfam" id="PF01434">
    <property type="entry name" value="Peptidase_M41"/>
    <property type="match status" value="1"/>
</dbReference>
<feature type="compositionally biased region" description="Pro residues" evidence="3">
    <location>
        <begin position="700"/>
        <end position="711"/>
    </location>
</feature>
<reference evidence="5 6" key="1">
    <citation type="submission" date="2019-09" db="EMBL/GenBank/DDBJ databases">
        <title>Genome sequence of Rhodovastum atsumiense, a diverse member of the Acetobacteraceae family of non-sulfur purple photosynthetic bacteria.</title>
        <authorList>
            <person name="Meyer T."/>
            <person name="Kyndt J."/>
        </authorList>
    </citation>
    <scope>NUCLEOTIDE SEQUENCE [LARGE SCALE GENOMIC DNA]</scope>
    <source>
        <strain evidence="5 6">DSM 21279</strain>
    </source>
</reference>
<dbReference type="GO" id="GO:0005524">
    <property type="term" value="F:ATP binding"/>
    <property type="evidence" value="ECO:0007669"/>
    <property type="project" value="UniProtKB-KW"/>
</dbReference>
<dbReference type="Proteomes" id="UP000325255">
    <property type="component" value="Unassembled WGS sequence"/>
</dbReference>
<dbReference type="SUPFAM" id="SSF140990">
    <property type="entry name" value="FtsH protease domain-like"/>
    <property type="match status" value="1"/>
</dbReference>
<dbReference type="SMART" id="SM00382">
    <property type="entry name" value="AAA"/>
    <property type="match status" value="1"/>
</dbReference>
<dbReference type="GO" id="GO:0006508">
    <property type="term" value="P:proteolysis"/>
    <property type="evidence" value="ECO:0007669"/>
    <property type="project" value="InterPro"/>
</dbReference>
<evidence type="ECO:0000256" key="1">
    <source>
        <dbReference type="RuleBase" id="RU003651"/>
    </source>
</evidence>
<keyword evidence="2" id="KW-0175">Coiled coil</keyword>
<name>A0A5M6ILL8_9PROT</name>
<dbReference type="GO" id="GO:0016887">
    <property type="term" value="F:ATP hydrolysis activity"/>
    <property type="evidence" value="ECO:0007669"/>
    <property type="project" value="InterPro"/>
</dbReference>
<dbReference type="OrthoDB" id="9809379at2"/>
<dbReference type="InterPro" id="IPR003959">
    <property type="entry name" value="ATPase_AAA_core"/>
</dbReference>
<evidence type="ECO:0000256" key="3">
    <source>
        <dbReference type="SAM" id="MobiDB-lite"/>
    </source>
</evidence>
<keyword evidence="6" id="KW-1185">Reference proteome</keyword>
<keyword evidence="1" id="KW-0547">Nucleotide-binding</keyword>
<dbReference type="InterPro" id="IPR003960">
    <property type="entry name" value="ATPase_AAA_CS"/>
</dbReference>
<keyword evidence="1" id="KW-0067">ATP-binding</keyword>
<gene>
    <name evidence="5" type="ORF">F1189_25395</name>
</gene>
<evidence type="ECO:0000256" key="2">
    <source>
        <dbReference type="SAM" id="Coils"/>
    </source>
</evidence>
<organism evidence="5 6">
    <name type="scientific">Rhodovastum atsumiense</name>
    <dbReference type="NCBI Taxonomy" id="504468"/>
    <lineage>
        <taxon>Bacteria</taxon>
        <taxon>Pseudomonadati</taxon>
        <taxon>Pseudomonadota</taxon>
        <taxon>Alphaproteobacteria</taxon>
        <taxon>Acetobacterales</taxon>
        <taxon>Acetobacteraceae</taxon>
        <taxon>Rhodovastum</taxon>
    </lineage>
</organism>
<dbReference type="InterPro" id="IPR037219">
    <property type="entry name" value="Peptidase_M41-like"/>
</dbReference>
<evidence type="ECO:0000313" key="6">
    <source>
        <dbReference type="Proteomes" id="UP000325255"/>
    </source>
</evidence>
<dbReference type="EMBL" id="VWPK01000057">
    <property type="protein sequence ID" value="KAA5609170.1"/>
    <property type="molecule type" value="Genomic_DNA"/>
</dbReference>
<dbReference type="PANTHER" id="PTHR23076:SF97">
    <property type="entry name" value="ATP-DEPENDENT ZINC METALLOPROTEASE YME1L1"/>
    <property type="match status" value="1"/>
</dbReference>
<feature type="region of interest" description="Disordered" evidence="3">
    <location>
        <begin position="1"/>
        <end position="28"/>
    </location>
</feature>
<accession>A0A5M6ILL8</accession>
<feature type="coiled-coil region" evidence="2">
    <location>
        <begin position="622"/>
        <end position="649"/>
    </location>
</feature>
<dbReference type="PANTHER" id="PTHR23076">
    <property type="entry name" value="METALLOPROTEASE M41 FTSH"/>
    <property type="match status" value="1"/>
</dbReference>
<sequence>MPACWPRSPVSENTSPADSPESADDDWMDCDIAVREAETVREDIEEREPTSEIDPVEIAVEAMLRRALAAGAPALEQAATQPGAVVVLRVPAFWPAQIAWGWRRFVLGHSKSAITGRGGRLHECIRTEAPAPATTSGRRRFEDDEEALAKRIWRGHGALGVSPDLAWLPPALVQAADRIVEIPPPDADILRQVAVRLCGEPAPQPDEAVAAEVKPEMLQLACRPSQSAREYLDRLARLVVAARPAPPPAPRWTLDTLPLAPEVEAVARRMVTELDAFRHGLLPWSEVDRGALLSGPPGCGKTTFAQALAASAGVPLVVGSYALWESGQDGTGRYTEIIPRLRRTFADARACAPCILFIEELDSIMGRGKAGHNESWFRSINNALLAEMDGIGGREGIIVIAATNFPDDIDPALRRAGRLDRELVLRLPDAAQLARILAAHLPGLTPAALQPAASAALGGSGADCERWARGARRRARQAGRPVEVEDVITEIRDGAGRHPPAVLRRVAFHEAGHAVAACVLRSGSVVSATVRRNGGTSGGVAVQRDRAPATRGEIEAVIMELLAGRAAEELVLGEPSSGSGGPAGSDLAAATSLAAALEFSLGLGETLVWRGDPEPRELASLLAFHHDAAERLEQRLRSALADARTMLARHRAELEAVAAALIDRETLSGAEVTSIIAAARKPQGTDSERAAFRPVGLPELHPPQCPLPPCVSPEQRGTGNAS</sequence>
<dbReference type="GO" id="GO:0004176">
    <property type="term" value="F:ATP-dependent peptidase activity"/>
    <property type="evidence" value="ECO:0007669"/>
    <property type="project" value="InterPro"/>
</dbReference>
<proteinExistence type="inferred from homology"/>
<dbReference type="InterPro" id="IPR027417">
    <property type="entry name" value="P-loop_NTPase"/>
</dbReference>
<evidence type="ECO:0000259" key="4">
    <source>
        <dbReference type="SMART" id="SM00382"/>
    </source>
</evidence>
<dbReference type="PROSITE" id="PS00674">
    <property type="entry name" value="AAA"/>
    <property type="match status" value="1"/>
</dbReference>
<dbReference type="CDD" id="cd19481">
    <property type="entry name" value="RecA-like_protease"/>
    <property type="match status" value="1"/>
</dbReference>
<comment type="similarity">
    <text evidence="1">Belongs to the AAA ATPase family.</text>
</comment>
<dbReference type="GO" id="GO:0004222">
    <property type="term" value="F:metalloendopeptidase activity"/>
    <property type="evidence" value="ECO:0007669"/>
    <property type="project" value="InterPro"/>
</dbReference>
<feature type="domain" description="AAA+ ATPase" evidence="4">
    <location>
        <begin position="287"/>
        <end position="429"/>
    </location>
</feature>
<feature type="region of interest" description="Disordered" evidence="3">
    <location>
        <begin position="682"/>
        <end position="722"/>
    </location>
</feature>
<dbReference type="Gene3D" id="3.40.50.300">
    <property type="entry name" value="P-loop containing nucleotide triphosphate hydrolases"/>
    <property type="match status" value="1"/>
</dbReference>
<dbReference type="Gene3D" id="1.10.8.60">
    <property type="match status" value="1"/>
</dbReference>
<dbReference type="GO" id="GO:0030163">
    <property type="term" value="P:protein catabolic process"/>
    <property type="evidence" value="ECO:0007669"/>
    <property type="project" value="TreeGrafter"/>
</dbReference>
<dbReference type="Pfam" id="PF00004">
    <property type="entry name" value="AAA"/>
    <property type="match status" value="1"/>
</dbReference>
<evidence type="ECO:0000313" key="5">
    <source>
        <dbReference type="EMBL" id="KAA5609170.1"/>
    </source>
</evidence>
<dbReference type="GO" id="GO:0005886">
    <property type="term" value="C:plasma membrane"/>
    <property type="evidence" value="ECO:0007669"/>
    <property type="project" value="TreeGrafter"/>
</dbReference>
<dbReference type="SUPFAM" id="SSF52540">
    <property type="entry name" value="P-loop containing nucleoside triphosphate hydrolases"/>
    <property type="match status" value="1"/>
</dbReference>
<dbReference type="AlphaFoldDB" id="A0A5M6ILL8"/>
<dbReference type="InterPro" id="IPR000642">
    <property type="entry name" value="Peptidase_M41"/>
</dbReference>
<dbReference type="InterPro" id="IPR003593">
    <property type="entry name" value="AAA+_ATPase"/>
</dbReference>